<keyword evidence="3" id="KW-0175">Coiled coil</keyword>
<accession>A0A1T4R5Z5</accession>
<dbReference type="Gene3D" id="2.20.200.10">
    <property type="entry name" value="Outer membrane efflux proteins (OEP)"/>
    <property type="match status" value="1"/>
</dbReference>
<keyword evidence="2" id="KW-0564">Palmitate</keyword>
<dbReference type="PROSITE" id="PS51257">
    <property type="entry name" value="PROKAR_LIPOPROTEIN"/>
    <property type="match status" value="1"/>
</dbReference>
<evidence type="ECO:0000313" key="4">
    <source>
        <dbReference type="EMBL" id="OPX55214.1"/>
    </source>
</evidence>
<dbReference type="Gene3D" id="1.20.1600.10">
    <property type="entry name" value="Outer membrane efflux proteins (OEP)"/>
    <property type="match status" value="1"/>
</dbReference>
<keyword evidence="2" id="KW-1134">Transmembrane beta strand</keyword>
<reference evidence="4 5" key="1">
    <citation type="submission" date="2017-01" db="EMBL/GenBank/DDBJ databases">
        <title>Genome Sequencing of a Marine Spirillum, Oceanospirillum multiglobuliferum ATCC 33336, from Japan.</title>
        <authorList>
            <person name="Carney J.G."/>
            <person name="Trachtenberg A.M."/>
            <person name="Rheaume B.A."/>
            <person name="Linnane J.D."/>
            <person name="Pitts N.L."/>
            <person name="Mykles D.L."/>
            <person name="Maclea K.S."/>
        </authorList>
    </citation>
    <scope>NUCLEOTIDE SEQUENCE [LARGE SCALE GENOMIC DNA]</scope>
    <source>
        <strain evidence="4 5">ATCC 33336</strain>
    </source>
</reference>
<dbReference type="AlphaFoldDB" id="A0A1T4R5Z5"/>
<dbReference type="EMBL" id="MTSM01000011">
    <property type="protein sequence ID" value="OPX55214.1"/>
    <property type="molecule type" value="Genomic_DNA"/>
</dbReference>
<organism evidence="4 5">
    <name type="scientific">Oceanospirillum multiglobuliferum</name>
    <dbReference type="NCBI Taxonomy" id="64969"/>
    <lineage>
        <taxon>Bacteria</taxon>
        <taxon>Pseudomonadati</taxon>
        <taxon>Pseudomonadota</taxon>
        <taxon>Gammaproteobacteria</taxon>
        <taxon>Oceanospirillales</taxon>
        <taxon>Oceanospirillaceae</taxon>
        <taxon>Oceanospirillum</taxon>
    </lineage>
</organism>
<dbReference type="NCBIfam" id="TIGR01845">
    <property type="entry name" value="outer_NodT"/>
    <property type="match status" value="1"/>
</dbReference>
<dbReference type="RefSeq" id="WP_078745771.1">
    <property type="nucleotide sequence ID" value="NZ_FUXG01000014.1"/>
</dbReference>
<dbReference type="OrthoDB" id="9770517at2"/>
<name>A0A1T4R5Z5_9GAMM</name>
<comment type="similarity">
    <text evidence="1 2">Belongs to the outer membrane factor (OMF) (TC 1.B.17) family.</text>
</comment>
<evidence type="ECO:0000256" key="1">
    <source>
        <dbReference type="ARBA" id="ARBA00007613"/>
    </source>
</evidence>
<keyword evidence="2" id="KW-0449">Lipoprotein</keyword>
<keyword evidence="2" id="KW-0472">Membrane</keyword>
<keyword evidence="2" id="KW-0812">Transmembrane</keyword>
<gene>
    <name evidence="4" type="ORF">BTE48_09745</name>
</gene>
<comment type="caution">
    <text evidence="4">The sequence shown here is derived from an EMBL/GenBank/DDBJ whole genome shotgun (WGS) entry which is preliminary data.</text>
</comment>
<evidence type="ECO:0000313" key="5">
    <source>
        <dbReference type="Proteomes" id="UP000191418"/>
    </source>
</evidence>
<proteinExistence type="inferred from homology"/>
<evidence type="ECO:0000256" key="3">
    <source>
        <dbReference type="SAM" id="Coils"/>
    </source>
</evidence>
<evidence type="ECO:0008006" key="6">
    <source>
        <dbReference type="Google" id="ProtNLM"/>
    </source>
</evidence>
<dbReference type="SUPFAM" id="SSF56954">
    <property type="entry name" value="Outer membrane efflux proteins (OEP)"/>
    <property type="match status" value="1"/>
</dbReference>
<feature type="coiled-coil region" evidence="3">
    <location>
        <begin position="230"/>
        <end position="261"/>
    </location>
</feature>
<dbReference type="GO" id="GO:0009279">
    <property type="term" value="C:cell outer membrane"/>
    <property type="evidence" value="ECO:0007669"/>
    <property type="project" value="UniProtKB-SubCell"/>
</dbReference>
<protein>
    <recommendedName>
        <fullName evidence="6">RND transporter</fullName>
    </recommendedName>
</protein>
<sequence length="475" mass="52366">MSKLLSLPSVLGALIVSAMTFTLIGCSNSVPREPVDLASLEVPEQWQSASSSPSANRSATVRHPLEQSQQTRWIYQFNDLSLVELVQTALEKNPSLLAKAAQVKQSEQSVKIAGASVYPSLDLTASTRRVESSNVSTTTNSLSLEARYELDLWGKLSAQEQQANYTYAATKTSFAGATLDLSADVASAWYRLILQQELLLLSQQREDTLSNALSVVQQAYQRGLKTAIDLNSAQAALQQERANIAQQKQTLTEQVRVLQQLLGRYPDGNTQLAKGLQLPVLPDFKTKTLPSELISRQPILQTAWLTLLAADASMAMANKARFPSLVLSASVDQNIDWNLIASLTQPLFNAGKLAAAEVQAGAKVQQLEKEYLQKLFAAFAEVENALMSETSLQHRYQLAEENLNNARQTTAIQLSQYQLGQIELNQLLSSQKTMIDSQASLLELQHQRLQNRIRLYKALGGQFSNSSEREQSETL</sequence>
<dbReference type="InterPro" id="IPR003423">
    <property type="entry name" value="OMP_efflux"/>
</dbReference>
<evidence type="ECO:0000256" key="2">
    <source>
        <dbReference type="RuleBase" id="RU362097"/>
    </source>
</evidence>
<dbReference type="PANTHER" id="PTHR30203">
    <property type="entry name" value="OUTER MEMBRANE CATION EFFLUX PROTEIN"/>
    <property type="match status" value="1"/>
</dbReference>
<dbReference type="InterPro" id="IPR010131">
    <property type="entry name" value="MdtP/NodT-like"/>
</dbReference>
<dbReference type="STRING" id="64969.SAMN02745127_02198"/>
<keyword evidence="5" id="KW-1185">Reference proteome</keyword>
<dbReference type="Pfam" id="PF02321">
    <property type="entry name" value="OEP"/>
    <property type="match status" value="2"/>
</dbReference>
<comment type="subcellular location">
    <subcellularLocation>
        <location evidence="2">Cell outer membrane</location>
        <topology evidence="2">Lipid-anchor</topology>
    </subcellularLocation>
</comment>
<dbReference type="Proteomes" id="UP000191418">
    <property type="component" value="Unassembled WGS sequence"/>
</dbReference>
<dbReference type="GO" id="GO:0015562">
    <property type="term" value="F:efflux transmembrane transporter activity"/>
    <property type="evidence" value="ECO:0007669"/>
    <property type="project" value="InterPro"/>
</dbReference>